<dbReference type="AlphaFoldDB" id="A0A1R1PZ50"/>
<dbReference type="GO" id="GO:0005737">
    <property type="term" value="C:cytoplasm"/>
    <property type="evidence" value="ECO:0007669"/>
    <property type="project" value="TreeGrafter"/>
</dbReference>
<evidence type="ECO:0000313" key="2">
    <source>
        <dbReference type="EMBL" id="OMH86238.1"/>
    </source>
</evidence>
<dbReference type="InterPro" id="IPR036322">
    <property type="entry name" value="WD40_repeat_dom_sf"/>
</dbReference>
<feature type="region of interest" description="Disordered" evidence="1">
    <location>
        <begin position="696"/>
        <end position="740"/>
    </location>
</feature>
<evidence type="ECO:0000256" key="1">
    <source>
        <dbReference type="SAM" id="MobiDB-lite"/>
    </source>
</evidence>
<dbReference type="SUPFAM" id="SSF50978">
    <property type="entry name" value="WD40 repeat-like"/>
    <property type="match status" value="1"/>
</dbReference>
<proteinExistence type="predicted"/>
<feature type="compositionally biased region" description="Low complexity" evidence="1">
    <location>
        <begin position="790"/>
        <end position="803"/>
    </location>
</feature>
<dbReference type="InterPro" id="IPR015943">
    <property type="entry name" value="WD40/YVTN_repeat-like_dom_sf"/>
</dbReference>
<dbReference type="Gene3D" id="2.130.10.10">
    <property type="entry name" value="YVTN repeat-like/Quinoprotein amine dehydrogenase"/>
    <property type="match status" value="1"/>
</dbReference>
<feature type="region of interest" description="Disordered" evidence="1">
    <location>
        <begin position="786"/>
        <end position="841"/>
    </location>
</feature>
<protein>
    <submittedName>
        <fullName evidence="2">Uncharacterized protein</fullName>
    </submittedName>
</protein>
<keyword evidence="3" id="KW-1185">Reference proteome</keyword>
<gene>
    <name evidence="2" type="ORF">AX774_g129</name>
</gene>
<dbReference type="EMBL" id="LSSK01000009">
    <property type="protein sequence ID" value="OMH86238.1"/>
    <property type="molecule type" value="Genomic_DNA"/>
</dbReference>
<accession>A0A1R1PZ50</accession>
<evidence type="ECO:0000313" key="3">
    <source>
        <dbReference type="Proteomes" id="UP000188320"/>
    </source>
</evidence>
<feature type="compositionally biased region" description="Polar residues" evidence="1">
    <location>
        <begin position="804"/>
        <end position="827"/>
    </location>
</feature>
<comment type="caution">
    <text evidence="2">The sequence shown here is derived from an EMBL/GenBank/DDBJ whole genome shotgun (WGS) entry which is preliminary data.</text>
</comment>
<feature type="compositionally biased region" description="Polar residues" evidence="1">
    <location>
        <begin position="726"/>
        <end position="740"/>
    </location>
</feature>
<name>A0A1R1PZ50_ZANCU</name>
<dbReference type="OrthoDB" id="338622at2759"/>
<feature type="compositionally biased region" description="Low complexity" evidence="1">
    <location>
        <begin position="828"/>
        <end position="841"/>
    </location>
</feature>
<sequence length="968" mass="106667">MSEKMRWAVKSCDNAKFVGVHFLAEHSMILWNSNGTHTLVSTEKNDMQSDIGTLSLHGVGGISGALVCCFKNSTIDYDKNLKKITSREDADNGGIGTRISENEGVRNEQKVRQLDPSIRACESLANMTFGESVVKGDGWNSGCWKYFTKDKDVQIEYIVTKKGKAEQITFEKVAVYSAKSDWDVNMEAIGPTKNVTAKVINDVYALTGYECGDILVSKINDAFDTESGRGEENEKSTICLRGNGFAITGLNIWCGRKRDKVSKSHVKNKENEMAGGEYVFSGSKDCIIRIWALGTAECLVEISALTSPVVGFRFFEAETEHGFKKIKELVVCIGKDNSVAVISLMLLRALYIIPPLYYPVSSATLSSEKKELKIVCSDDSELVIELDQEYMPLLNEIVLGEDTAPDDFEYSRLLDHVPKKVSQQIENPVDLDLEKLDIALLILSHVVDFQKDTNTMSNLACAMQAIINTNFAPWAILLDDNKNSKSKCELLETISLAIELLVFKNYLYFRPYIGSRNVVVGLLQILYACNFKLYVLNELAKNKPSDIKSISRNGKLDTNVTSGEIDNKRDGSHALLMRHIKNIVYFAKSSLIVMLKHDSQLVINTICEFLRGGMDYQEATFLVHLIMHLISKSPQLLYPYLDSIISSMIKSLNSEARINLVQDSLFNSEVQKRYSDIVVVDFSFISNSRFNFDGIGQKPSSTSKKDVETNTNDTKPNPSAEKKQVETSNSTQPKTSAKSKKNLSILNNFSSLFASGTGSKNSSINAATLNYHINLANKNLGRAVCHDTSKSASTPTSAAHTPALSQTPISRSPSQTPMGTFVNSAYERSSSSSVQSQHSRSSVILMKQTNNNNINSISSVHPLSGSGQNNGSNGNSMGVNQNKYVEFVRKPALLSDAASPGSKGVDSMSDDSGGKSTVLISSPIKSMVVPSQFIVFEHSCVYNFADLAWIDDRSICLTINNAKFTCSF</sequence>
<dbReference type="PANTHER" id="PTHR44099:SF4">
    <property type="entry name" value="RABCONNECTIN-3B, ISOFORM A"/>
    <property type="match status" value="1"/>
</dbReference>
<dbReference type="PANTHER" id="PTHR44099">
    <property type="entry name" value="RABCONNECTIN-3B, ISOFORM A"/>
    <property type="match status" value="1"/>
</dbReference>
<dbReference type="Proteomes" id="UP000188320">
    <property type="component" value="Unassembled WGS sequence"/>
</dbReference>
<dbReference type="InterPro" id="IPR049916">
    <property type="entry name" value="WDR72-like"/>
</dbReference>
<reference evidence="3" key="1">
    <citation type="submission" date="2017-01" db="EMBL/GenBank/DDBJ databases">
        <authorList>
            <person name="Wang Y."/>
            <person name="White M."/>
            <person name="Kvist S."/>
            <person name="Moncalvo J.-M."/>
        </authorList>
    </citation>
    <scope>NUCLEOTIDE SEQUENCE [LARGE SCALE GENOMIC DNA]</scope>
    <source>
        <strain evidence="3">COL-18-3</strain>
    </source>
</reference>
<organism evidence="2 3">
    <name type="scientific">Zancudomyces culisetae</name>
    <name type="common">Gut fungus</name>
    <name type="synonym">Smittium culisetae</name>
    <dbReference type="NCBI Taxonomy" id="1213189"/>
    <lineage>
        <taxon>Eukaryota</taxon>
        <taxon>Fungi</taxon>
        <taxon>Fungi incertae sedis</taxon>
        <taxon>Zoopagomycota</taxon>
        <taxon>Kickxellomycotina</taxon>
        <taxon>Harpellomycetes</taxon>
        <taxon>Harpellales</taxon>
        <taxon>Legeriomycetaceae</taxon>
        <taxon>Zancudomyces</taxon>
    </lineage>
</organism>